<keyword evidence="2" id="KW-0732">Signal</keyword>
<protein>
    <submittedName>
        <fullName evidence="7">Alginate lyase family protein</fullName>
    </submittedName>
</protein>
<comment type="subcellular location">
    <subcellularLocation>
        <location evidence="1">Periplasm</location>
    </subcellularLocation>
</comment>
<dbReference type="InterPro" id="IPR012480">
    <property type="entry name" value="Hepar_II_III_C"/>
</dbReference>
<reference evidence="7 8" key="1">
    <citation type="submission" date="2020-08" db="EMBL/GenBank/DDBJ databases">
        <title>Complete genome sequence of Raphidiopsis curvispora isolated from drinking water reservoir in South Korea.</title>
        <authorList>
            <person name="Jeong J."/>
        </authorList>
    </citation>
    <scope>NUCLEOTIDE SEQUENCE [LARGE SCALE GENOMIC DNA]</scope>
    <source>
        <strain evidence="7 8">GIHE-G1</strain>
    </source>
</reference>
<dbReference type="PANTHER" id="PTHR39210:SF1">
    <property type="entry name" value="HEPARIN-SULFATE LYASE"/>
    <property type="match status" value="1"/>
</dbReference>
<evidence type="ECO:0000313" key="7">
    <source>
        <dbReference type="EMBL" id="QNP29900.1"/>
    </source>
</evidence>
<keyword evidence="3" id="KW-0574">Periplasm</keyword>
<dbReference type="AlphaFoldDB" id="A0A7H0F1I4"/>
<dbReference type="Gene3D" id="2.70.98.70">
    <property type="match status" value="1"/>
</dbReference>
<gene>
    <name evidence="7" type="ORF">IAR63_02015</name>
</gene>
<proteinExistence type="predicted"/>
<evidence type="ECO:0000256" key="4">
    <source>
        <dbReference type="ARBA" id="ARBA00023239"/>
    </source>
</evidence>
<dbReference type="InterPro" id="IPR008929">
    <property type="entry name" value="Chondroitin_lyas"/>
</dbReference>
<evidence type="ECO:0000256" key="3">
    <source>
        <dbReference type="ARBA" id="ARBA00022764"/>
    </source>
</evidence>
<accession>A0A7H0F1I4</accession>
<keyword evidence="4 7" id="KW-0456">Lyase</keyword>
<dbReference type="RefSeq" id="WP_187706393.1">
    <property type="nucleotide sequence ID" value="NZ_CP060822.1"/>
</dbReference>
<dbReference type="Pfam" id="PF16889">
    <property type="entry name" value="Hepar_II_III_N"/>
    <property type="match status" value="1"/>
</dbReference>
<name>A0A7H0F1I4_9CYAN</name>
<evidence type="ECO:0000259" key="6">
    <source>
        <dbReference type="Pfam" id="PF16889"/>
    </source>
</evidence>
<organism evidence="7 8">
    <name type="scientific">Cylindrospermopsis curvispora GIHE-G1</name>
    <dbReference type="NCBI Taxonomy" id="2666332"/>
    <lineage>
        <taxon>Bacteria</taxon>
        <taxon>Bacillati</taxon>
        <taxon>Cyanobacteriota</taxon>
        <taxon>Cyanophyceae</taxon>
        <taxon>Nostocales</taxon>
        <taxon>Aphanizomenonaceae</taxon>
        <taxon>Cylindrospermopsis</taxon>
    </lineage>
</organism>
<dbReference type="GO" id="GO:0016829">
    <property type="term" value="F:lyase activity"/>
    <property type="evidence" value="ECO:0007669"/>
    <property type="project" value="UniProtKB-KW"/>
</dbReference>
<feature type="domain" description="Heparinase II/III-like C-terminal" evidence="5">
    <location>
        <begin position="368"/>
        <end position="613"/>
    </location>
</feature>
<evidence type="ECO:0000259" key="5">
    <source>
        <dbReference type="Pfam" id="PF07940"/>
    </source>
</evidence>
<dbReference type="InterPro" id="IPR031680">
    <property type="entry name" value="Hepar_II_III_N"/>
</dbReference>
<evidence type="ECO:0000313" key="8">
    <source>
        <dbReference type="Proteomes" id="UP000516013"/>
    </source>
</evidence>
<sequence length="681" mass="77818">MDPSLWFYTLKDVPIPKLLDRIWFESRRRVYKRLPDLMKKVWIGAQFPPPLNREDYLVRLSHGNPTNIESHRIAHRNIPPTALPFKFVGESKILPYPIPWNSPTYSRLWQFNLHYFDWIRDDLNHLYTTHNWSESAIERLYLLQDWITHNPLGTFDGWHPYPTSLRLINWTWLLRTAPELQSLQVNHSLWLQLCYLYHYQETFFKGNHWFENLAALIIAGLNFRGKRAEKIVATSLNRLKKQLAVQILGDGGHFERSPMYHLILLKRLCEVIICLSSAGSEIPQTLITTLTSMTEFAKGIRLRNGNYPLWNDCAYNIAEPLDEIVACADRILGRSSAAVSPFNQRLLSCRTANLALATISSPSPRATGILEFPDSGYFLLRTASGFEITFDAAPPCPPDLPAHAHSDCLSFDVYWRGEPLIVETGTSKYGSDSTRQRERGTLAHNTITLTPIEGGYPFDQTQVWGSFRAARKAQPKLITSGSSGNQSIWHWVSASHSGYDWLKASHHRWLGCSEIDSGVSNNKFILIVLDWIQSKSPLGWIHRLHLGPGVICRENQHGWNLEVDNRGSKKNDRENPLRLQLLTYSSDASTSVDNDSWYSPCFGSRHSRLVLTSRRLVGEFNWSEMICTVLTNSDAQFMLNGTVGEGWLSIDGVVVMRWEVENGVPILSFSGLKTRRFLKSP</sequence>
<dbReference type="KEGG" id="ccur:IAR63_02015"/>
<dbReference type="SUPFAM" id="SSF48230">
    <property type="entry name" value="Chondroitin AC/alginate lyase"/>
    <property type="match status" value="1"/>
</dbReference>
<evidence type="ECO:0000256" key="2">
    <source>
        <dbReference type="ARBA" id="ARBA00022729"/>
    </source>
</evidence>
<evidence type="ECO:0000256" key="1">
    <source>
        <dbReference type="ARBA" id="ARBA00004418"/>
    </source>
</evidence>
<keyword evidence="8" id="KW-1185">Reference proteome</keyword>
<dbReference type="Pfam" id="PF07940">
    <property type="entry name" value="Hepar_II_III_C"/>
    <property type="match status" value="1"/>
</dbReference>
<feature type="domain" description="Heparin-sulfate lyase N-terminal" evidence="6">
    <location>
        <begin position="98"/>
        <end position="314"/>
    </location>
</feature>
<dbReference type="GO" id="GO:0042597">
    <property type="term" value="C:periplasmic space"/>
    <property type="evidence" value="ECO:0007669"/>
    <property type="project" value="UniProtKB-SubCell"/>
</dbReference>
<dbReference type="PANTHER" id="PTHR39210">
    <property type="entry name" value="HEPARIN-SULFATE LYASE"/>
    <property type="match status" value="1"/>
</dbReference>
<dbReference type="Proteomes" id="UP000516013">
    <property type="component" value="Chromosome"/>
</dbReference>
<dbReference type="Gene3D" id="1.50.10.100">
    <property type="entry name" value="Chondroitin AC/alginate lyase"/>
    <property type="match status" value="1"/>
</dbReference>
<dbReference type="EMBL" id="CP060822">
    <property type="protein sequence ID" value="QNP29900.1"/>
    <property type="molecule type" value="Genomic_DNA"/>
</dbReference>